<evidence type="ECO:0000256" key="2">
    <source>
        <dbReference type="ARBA" id="ARBA00011123"/>
    </source>
</evidence>
<dbReference type="NCBIfam" id="TIGR00132">
    <property type="entry name" value="gatA"/>
    <property type="match status" value="1"/>
</dbReference>
<evidence type="ECO:0000256" key="4">
    <source>
        <dbReference type="ARBA" id="ARBA00014428"/>
    </source>
</evidence>
<dbReference type="PROSITE" id="PS00571">
    <property type="entry name" value="AMIDASES"/>
    <property type="match status" value="1"/>
</dbReference>
<keyword evidence="7 10" id="KW-0067">ATP-binding</keyword>
<evidence type="ECO:0000259" key="11">
    <source>
        <dbReference type="Pfam" id="PF01425"/>
    </source>
</evidence>
<dbReference type="PANTHER" id="PTHR11895:SF151">
    <property type="entry name" value="GLUTAMYL-TRNA(GLN) AMIDOTRANSFERASE SUBUNIT A"/>
    <property type="match status" value="1"/>
</dbReference>
<dbReference type="GO" id="GO:0016740">
    <property type="term" value="F:transferase activity"/>
    <property type="evidence" value="ECO:0007669"/>
    <property type="project" value="UniProtKB-KW"/>
</dbReference>
<dbReference type="InterPro" id="IPR020556">
    <property type="entry name" value="Amidase_CS"/>
</dbReference>
<accession>A0A5R9AGP1</accession>
<dbReference type="EC" id="6.3.5.7" evidence="3 10"/>
<evidence type="ECO:0000256" key="9">
    <source>
        <dbReference type="ARBA" id="ARBA00047407"/>
    </source>
</evidence>
<dbReference type="RefSeq" id="WP_138212268.1">
    <property type="nucleotide sequence ID" value="NZ_JALJXP010000014.1"/>
</dbReference>
<dbReference type="HAMAP" id="MF_00120">
    <property type="entry name" value="GatA"/>
    <property type="match status" value="1"/>
</dbReference>
<dbReference type="EMBL" id="VASG01000001">
    <property type="protein sequence ID" value="TLP77932.1"/>
    <property type="molecule type" value="Genomic_DNA"/>
</dbReference>
<dbReference type="AlphaFoldDB" id="A0A5R9AGP1"/>
<dbReference type="InterPro" id="IPR004412">
    <property type="entry name" value="GatA"/>
</dbReference>
<comment type="function">
    <text evidence="10">Allows the formation of correctly charged Gln-tRNA(Gln) through the transamidation of misacylated Glu-tRNA(Gln) in organisms which lack glutaminyl-tRNA synthetase. The reaction takes place in the presence of glutamine and ATP through an activated gamma-phospho-Glu-tRNA(Gln).</text>
</comment>
<keyword evidence="12" id="KW-0808">Transferase</keyword>
<reference evidence="13" key="2">
    <citation type="submission" date="2019-06" db="EMBL/GenBank/DDBJ databases">
        <title>AzeR, a transcriptional regulator that responds to azelaic acid in Pseudomonas nitroreducens.</title>
        <authorList>
            <person name="Bez C."/>
            <person name="Javvadi S.G."/>
            <person name="Bertani I."/>
            <person name="Devescovi G."/>
            <person name="Studholme D.J."/>
            <person name="Geller A."/>
            <person name="Levy A."/>
            <person name="Venturi V."/>
        </authorList>
    </citation>
    <scope>NUCLEOTIDE SEQUENCE [LARGE SCALE GENOMIC DNA]</scope>
    <source>
        <strain evidence="13">DSM 9128</strain>
    </source>
</reference>
<keyword evidence="8 10" id="KW-0648">Protein biosynthesis</keyword>
<dbReference type="Gene3D" id="3.90.1300.10">
    <property type="entry name" value="Amidase signature (AS) domain"/>
    <property type="match status" value="1"/>
</dbReference>
<evidence type="ECO:0000313" key="13">
    <source>
        <dbReference type="Proteomes" id="UP000307510"/>
    </source>
</evidence>
<comment type="catalytic activity">
    <reaction evidence="9 10">
        <text>L-glutamyl-tRNA(Gln) + L-glutamine + ATP + H2O = L-glutaminyl-tRNA(Gln) + L-glutamate + ADP + phosphate + H(+)</text>
        <dbReference type="Rhea" id="RHEA:17521"/>
        <dbReference type="Rhea" id="RHEA-COMP:9681"/>
        <dbReference type="Rhea" id="RHEA-COMP:9684"/>
        <dbReference type="ChEBI" id="CHEBI:15377"/>
        <dbReference type="ChEBI" id="CHEBI:15378"/>
        <dbReference type="ChEBI" id="CHEBI:29985"/>
        <dbReference type="ChEBI" id="CHEBI:30616"/>
        <dbReference type="ChEBI" id="CHEBI:43474"/>
        <dbReference type="ChEBI" id="CHEBI:58359"/>
        <dbReference type="ChEBI" id="CHEBI:78520"/>
        <dbReference type="ChEBI" id="CHEBI:78521"/>
        <dbReference type="ChEBI" id="CHEBI:456216"/>
        <dbReference type="EC" id="6.3.5.7"/>
    </reaction>
</comment>
<dbReference type="InterPro" id="IPR036928">
    <property type="entry name" value="AS_sf"/>
</dbReference>
<evidence type="ECO:0000256" key="5">
    <source>
        <dbReference type="ARBA" id="ARBA00022598"/>
    </source>
</evidence>
<keyword evidence="5 10" id="KW-0436">Ligase</keyword>
<comment type="similarity">
    <text evidence="1 10">Belongs to the amidase family. GatA subfamily.</text>
</comment>
<evidence type="ECO:0000256" key="1">
    <source>
        <dbReference type="ARBA" id="ARBA00008069"/>
    </source>
</evidence>
<gene>
    <name evidence="10 12" type="primary">gatA</name>
    <name evidence="12" type="ORF">FEA48_01700</name>
</gene>
<dbReference type="Pfam" id="PF01425">
    <property type="entry name" value="Amidase"/>
    <property type="match status" value="1"/>
</dbReference>
<dbReference type="GO" id="GO:0006412">
    <property type="term" value="P:translation"/>
    <property type="evidence" value="ECO:0007669"/>
    <property type="project" value="UniProtKB-UniRule"/>
</dbReference>
<evidence type="ECO:0000256" key="10">
    <source>
        <dbReference type="HAMAP-Rule" id="MF_00120"/>
    </source>
</evidence>
<evidence type="ECO:0000256" key="3">
    <source>
        <dbReference type="ARBA" id="ARBA00012739"/>
    </source>
</evidence>
<dbReference type="Proteomes" id="UP000307510">
    <property type="component" value="Unassembled WGS sequence"/>
</dbReference>
<organism evidence="12 13">
    <name type="scientific">Pseudomonas nitroreducens</name>
    <dbReference type="NCBI Taxonomy" id="46680"/>
    <lineage>
        <taxon>Bacteria</taxon>
        <taxon>Pseudomonadati</taxon>
        <taxon>Pseudomonadota</taxon>
        <taxon>Gammaproteobacteria</taxon>
        <taxon>Pseudomonadales</taxon>
        <taxon>Pseudomonadaceae</taxon>
        <taxon>Pseudomonas</taxon>
    </lineage>
</organism>
<feature type="active site" description="Charge relay system" evidence="10">
    <location>
        <position position="152"/>
    </location>
</feature>
<dbReference type="GO" id="GO:0030956">
    <property type="term" value="C:glutamyl-tRNA(Gln) amidotransferase complex"/>
    <property type="evidence" value="ECO:0007669"/>
    <property type="project" value="InterPro"/>
</dbReference>
<dbReference type="InterPro" id="IPR023631">
    <property type="entry name" value="Amidase_dom"/>
</dbReference>
<evidence type="ECO:0000313" key="12">
    <source>
        <dbReference type="EMBL" id="TLP77932.1"/>
    </source>
</evidence>
<comment type="caution">
    <text evidence="12">The sequence shown here is derived from an EMBL/GenBank/DDBJ whole genome shotgun (WGS) entry which is preliminary data.</text>
</comment>
<evidence type="ECO:0000256" key="6">
    <source>
        <dbReference type="ARBA" id="ARBA00022741"/>
    </source>
</evidence>
<name>A0A5R9AGP1_PSENT</name>
<dbReference type="PANTHER" id="PTHR11895">
    <property type="entry name" value="TRANSAMIDASE"/>
    <property type="match status" value="1"/>
</dbReference>
<dbReference type="GO" id="GO:0005524">
    <property type="term" value="F:ATP binding"/>
    <property type="evidence" value="ECO:0007669"/>
    <property type="project" value="UniProtKB-KW"/>
</dbReference>
<protein>
    <recommendedName>
        <fullName evidence="4 10">Glutamyl-tRNA(Gln) amidotransferase subunit A</fullName>
        <shortName evidence="10">Glu-ADT subunit A</shortName>
        <ecNumber evidence="3 10">6.3.5.7</ecNumber>
    </recommendedName>
</protein>
<comment type="subunit">
    <text evidence="2 10">Heterotrimer of A, B and C subunits.</text>
</comment>
<feature type="active site" description="Charge relay system" evidence="10">
    <location>
        <position position="77"/>
    </location>
</feature>
<proteinExistence type="inferred from homology"/>
<keyword evidence="6 10" id="KW-0547">Nucleotide-binding</keyword>
<dbReference type="GO" id="GO:0050567">
    <property type="term" value="F:glutaminyl-tRNA synthase (glutamine-hydrolyzing) activity"/>
    <property type="evidence" value="ECO:0007669"/>
    <property type="project" value="UniProtKB-UniRule"/>
</dbReference>
<evidence type="ECO:0000256" key="7">
    <source>
        <dbReference type="ARBA" id="ARBA00022840"/>
    </source>
</evidence>
<dbReference type="InterPro" id="IPR000120">
    <property type="entry name" value="Amidase"/>
</dbReference>
<dbReference type="SUPFAM" id="SSF75304">
    <property type="entry name" value="Amidase signature (AS) enzymes"/>
    <property type="match status" value="1"/>
</dbReference>
<feature type="domain" description="Amidase" evidence="11">
    <location>
        <begin position="23"/>
        <end position="464"/>
    </location>
</feature>
<sequence>MLHQLTLAEVARGLADKQFSAQELATALLARIQQLDPQLNSFITVTEENALAQAKAADERRAKGETGALLGAPIAHKDLFCTQGVRTSCGSKILDAFVSPYDATVVERLADAGTVSLGKLNMDEFAMGSANESSHYGPVKNPWDTSRVPGGSSGGSAAAVAARLIPAATGTDTGGSIRQPAALTNLTGIKPTYGRVSRWGMIAYASSLDQGGPLARTAEDCALMLGAMAGFDPKDSTCVDQPVDDYLAALAKPLTGLRIGLPKEYFGAGLDSRIADAVMKVVEQLKQLGAVVKEISLPNMQHAIPAYYVIAPAEASSNLSRFDGVRYGYRCEDPKDLQDLYKRSRAEGFGAEVKNRIMVGTYALSAGYYDAYYLKAQKIRRLIKNDFTNAFAEVDVILGPTTPNPAWKLGEKNNDPVAQYLEDIYTITANLAGIPGLSMPAGFVDGLPVGVQLLAPYFQEGRLLNVAHQYQLVSDWHKQAPAGF</sequence>
<reference evidence="12 13" key="1">
    <citation type="submission" date="2019-05" db="EMBL/GenBank/DDBJ databases">
        <authorList>
            <person name="Moore K."/>
            <person name="O'Neill P."/>
            <person name="Farbos A."/>
            <person name="Studholme D.J."/>
        </authorList>
    </citation>
    <scope>NUCLEOTIDE SEQUENCE [LARGE SCALE GENOMIC DNA]</scope>
    <source>
        <strain evidence="12 13">DSM 9128</strain>
    </source>
</reference>
<evidence type="ECO:0000256" key="8">
    <source>
        <dbReference type="ARBA" id="ARBA00022917"/>
    </source>
</evidence>
<feature type="active site" description="Acyl-ester intermediate" evidence="10">
    <location>
        <position position="176"/>
    </location>
</feature>